<gene>
    <name evidence="2" type="ORF">CAMP_LOCUS14608</name>
</gene>
<sequence>MSNNSSEYYELASSCLSCQGPEISNFILKMTFVSYYLVVFFAPVYNFVHRRNIRMGVFPHGQITLYQIRLVLNITTLQRFILTALESFEFLVSQNKLRVYIITAWFVTFFAKLWAFVDFWFTGEKGASISYMKLIFISSILSNFFVNVFCCLVYIKLFWKLFNLPRLNKYNRPEITCLYEGVPLLVIRTMVLITQFNLDFEDDLEFFIYFTDFDIAYLVISTALLQFTYILSYHNLRIIVEWLMSKKSNTVHSTQADPSVHS</sequence>
<evidence type="ECO:0000256" key="1">
    <source>
        <dbReference type="SAM" id="Phobius"/>
    </source>
</evidence>
<reference evidence="2" key="1">
    <citation type="submission" date="2022-11" db="EMBL/GenBank/DDBJ databases">
        <authorList>
            <person name="Kikuchi T."/>
        </authorList>
    </citation>
    <scope>NUCLEOTIDE SEQUENCE</scope>
    <source>
        <strain evidence="2">PS1010</strain>
    </source>
</reference>
<name>A0A9P1IVP0_9PELO</name>
<protein>
    <submittedName>
        <fullName evidence="2">Uncharacterized protein</fullName>
    </submittedName>
</protein>
<organism evidence="2 3">
    <name type="scientific">Caenorhabditis angaria</name>
    <dbReference type="NCBI Taxonomy" id="860376"/>
    <lineage>
        <taxon>Eukaryota</taxon>
        <taxon>Metazoa</taxon>
        <taxon>Ecdysozoa</taxon>
        <taxon>Nematoda</taxon>
        <taxon>Chromadorea</taxon>
        <taxon>Rhabditida</taxon>
        <taxon>Rhabditina</taxon>
        <taxon>Rhabditomorpha</taxon>
        <taxon>Rhabditoidea</taxon>
        <taxon>Rhabditidae</taxon>
        <taxon>Peloderinae</taxon>
        <taxon>Caenorhabditis</taxon>
    </lineage>
</organism>
<feature type="transmembrane region" description="Helical" evidence="1">
    <location>
        <begin position="215"/>
        <end position="236"/>
    </location>
</feature>
<feature type="transmembrane region" description="Helical" evidence="1">
    <location>
        <begin position="26"/>
        <end position="48"/>
    </location>
</feature>
<keyword evidence="3" id="KW-1185">Reference proteome</keyword>
<comment type="caution">
    <text evidence="2">The sequence shown here is derived from an EMBL/GenBank/DDBJ whole genome shotgun (WGS) entry which is preliminary data.</text>
</comment>
<proteinExistence type="predicted"/>
<keyword evidence="1" id="KW-0812">Transmembrane</keyword>
<keyword evidence="1" id="KW-0472">Membrane</keyword>
<feature type="transmembrane region" description="Helical" evidence="1">
    <location>
        <begin position="176"/>
        <end position="195"/>
    </location>
</feature>
<dbReference type="Proteomes" id="UP001152747">
    <property type="component" value="Unassembled WGS sequence"/>
</dbReference>
<accession>A0A9P1IVP0</accession>
<keyword evidence="1" id="KW-1133">Transmembrane helix</keyword>
<dbReference type="AlphaFoldDB" id="A0A9P1IVP0"/>
<feature type="transmembrane region" description="Helical" evidence="1">
    <location>
        <begin position="99"/>
        <end position="122"/>
    </location>
</feature>
<dbReference type="EMBL" id="CANHGI010000005">
    <property type="protein sequence ID" value="CAI5451971.1"/>
    <property type="molecule type" value="Genomic_DNA"/>
</dbReference>
<evidence type="ECO:0000313" key="3">
    <source>
        <dbReference type="Proteomes" id="UP001152747"/>
    </source>
</evidence>
<evidence type="ECO:0000313" key="2">
    <source>
        <dbReference type="EMBL" id="CAI5451971.1"/>
    </source>
</evidence>
<feature type="transmembrane region" description="Helical" evidence="1">
    <location>
        <begin position="134"/>
        <end position="155"/>
    </location>
</feature>